<dbReference type="Pfam" id="PF14603">
    <property type="entry name" value="hSH3"/>
    <property type="match status" value="2"/>
</dbReference>
<feature type="domain" description="SH3" evidence="5">
    <location>
        <begin position="471"/>
        <end position="532"/>
    </location>
</feature>
<feature type="compositionally biased region" description="Pro residues" evidence="4">
    <location>
        <begin position="651"/>
        <end position="662"/>
    </location>
</feature>
<dbReference type="InterPro" id="IPR001452">
    <property type="entry name" value="SH3_domain"/>
</dbReference>
<feature type="compositionally biased region" description="Polar residues" evidence="4">
    <location>
        <begin position="341"/>
        <end position="353"/>
    </location>
</feature>
<evidence type="ECO:0000256" key="3">
    <source>
        <dbReference type="PROSITE-ProRule" id="PRU00192"/>
    </source>
</evidence>
<keyword evidence="6" id="KW-1185">Reference proteome</keyword>
<feature type="compositionally biased region" description="Acidic residues" evidence="4">
    <location>
        <begin position="408"/>
        <end position="422"/>
    </location>
</feature>
<dbReference type="RefSeq" id="XP_028273015.1">
    <property type="nucleotide sequence ID" value="XM_028417214.1"/>
</dbReference>
<dbReference type="CTD" id="796938"/>
<feature type="region of interest" description="Disordered" evidence="4">
    <location>
        <begin position="615"/>
        <end position="686"/>
    </location>
</feature>
<dbReference type="SUPFAM" id="SSF50044">
    <property type="entry name" value="SH3-domain"/>
    <property type="match status" value="2"/>
</dbReference>
<dbReference type="OrthoDB" id="9396701at2759"/>
<organism evidence="6 7">
    <name type="scientific">Parambassis ranga</name>
    <name type="common">Indian glassy fish</name>
    <dbReference type="NCBI Taxonomy" id="210632"/>
    <lineage>
        <taxon>Eukaryota</taxon>
        <taxon>Metazoa</taxon>
        <taxon>Chordata</taxon>
        <taxon>Craniata</taxon>
        <taxon>Vertebrata</taxon>
        <taxon>Euteleostomi</taxon>
        <taxon>Actinopterygii</taxon>
        <taxon>Neopterygii</taxon>
        <taxon>Teleostei</taxon>
        <taxon>Neoteleostei</taxon>
        <taxon>Acanthomorphata</taxon>
        <taxon>Ovalentaria</taxon>
        <taxon>Ambassidae</taxon>
        <taxon>Parambassis</taxon>
    </lineage>
</organism>
<evidence type="ECO:0000313" key="6">
    <source>
        <dbReference type="Proteomes" id="UP000515145"/>
    </source>
</evidence>
<name>A0A6P7J8Q6_9TELE</name>
<evidence type="ECO:0000256" key="1">
    <source>
        <dbReference type="ARBA" id="ARBA00022443"/>
    </source>
</evidence>
<evidence type="ECO:0000256" key="2">
    <source>
        <dbReference type="ARBA" id="ARBA00022553"/>
    </source>
</evidence>
<dbReference type="Proteomes" id="UP000515145">
    <property type="component" value="Chromosome 12"/>
</dbReference>
<gene>
    <name evidence="7" type="primary">fyb1b</name>
</gene>
<dbReference type="FunFam" id="2.30.30.40:FF:000156">
    <property type="entry name" value="FYN-binding protein-like isoform X1"/>
    <property type="match status" value="1"/>
</dbReference>
<feature type="compositionally biased region" description="Acidic residues" evidence="4">
    <location>
        <begin position="375"/>
        <end position="384"/>
    </location>
</feature>
<sequence length="778" mass="84712">MENKSDVKAIMARFQASGASTDETSSTPAGRPKQPLQPTLSSGPAIQKKPVLESLSGSAINVPPKPSFLKNTASTKSDTDAHEPNKAKALASRFSNSQDDSKTFLHNKLPVKPPISQASEVKGPIQKPLFNKPPLSSNLSESKPAFPKPTPVVSSKPSWVKEDSGGGTAINTIPTPPKIPNLQQKPSSSIVKLWQQNEETAGGNTDTANKPSPLASTAFKPPSNLRTAQTMFNKEKDKTEVAENGVASKPTLTSTNSVPPPKPPATKKPSLKKPPKASPQTGIVNGDATSGPKRNSLPNSLALGPAPAKPNRPPKVNLESFKRGAEASDDGPGFKKPIPTPLTSHPSNHSTHTQPPPPALPSLPPRHPGAMKQEEQEEFYDDVDGLSSNSPPPLPPSTGHPSQRAKEENDDDDGEMYEDLDERWEAAEQKKKDKDDKEEKKRLEAEKKEQKEREKKEQDARKKFKLVGPLEAIHQGKARTDCKGSKTDLALKHGDSLDIIRVQGNPEGKWLGRTLDGSIGYVKTTSVEIDFNTLKNRQPQPAYEPEVYDDIDVVSSDNSGVKGTGVVLPPLPGEGGEIYDDVVDPNLEVSPLGHRSSSVKPRGFLWMFDQNRRRTNSKVVPPPSQFTADGNSDHPGAIDEEIYDDVDSQNAPPPPPPPPISSLPPIKGKGRAEEMDPKKQKKFEKEEKDFRKKFKYDGEIQVLYQATVVHTLTNKKWSGKELAIRAGETLDIIVKAVDNKLICRNEDGKFGYVSTSHIVMDDGDIYDDIGDDCIYDND</sequence>
<dbReference type="GO" id="GO:0005886">
    <property type="term" value="C:plasma membrane"/>
    <property type="evidence" value="ECO:0007669"/>
    <property type="project" value="InterPro"/>
</dbReference>
<feature type="compositionally biased region" description="Basic and acidic residues" evidence="4">
    <location>
        <begin position="77"/>
        <end position="86"/>
    </location>
</feature>
<evidence type="ECO:0000256" key="4">
    <source>
        <dbReference type="SAM" id="MobiDB-lite"/>
    </source>
</evidence>
<reference evidence="7" key="1">
    <citation type="submission" date="2025-08" db="UniProtKB">
        <authorList>
            <consortium name="RefSeq"/>
        </authorList>
    </citation>
    <scope>IDENTIFICATION</scope>
</reference>
<feature type="region of interest" description="Disordered" evidence="4">
    <location>
        <begin position="12"/>
        <end position="468"/>
    </location>
</feature>
<dbReference type="GO" id="GO:0072659">
    <property type="term" value="P:protein localization to plasma membrane"/>
    <property type="evidence" value="ECO:0007669"/>
    <property type="project" value="TreeGrafter"/>
</dbReference>
<keyword evidence="1 3" id="KW-0728">SH3 domain</keyword>
<keyword evidence="2" id="KW-0597">Phosphoprotein</keyword>
<dbReference type="PROSITE" id="PS50002">
    <property type="entry name" value="SH3"/>
    <property type="match status" value="1"/>
</dbReference>
<dbReference type="PANTHER" id="PTHR16830">
    <property type="entry name" value="SH2 CONTAINING ADAPTOR PRAM-1 RELATED"/>
    <property type="match status" value="1"/>
</dbReference>
<dbReference type="GO" id="GO:0050852">
    <property type="term" value="P:T cell receptor signaling pathway"/>
    <property type="evidence" value="ECO:0007669"/>
    <property type="project" value="TreeGrafter"/>
</dbReference>
<dbReference type="SMART" id="SM00326">
    <property type="entry name" value="SH3"/>
    <property type="match status" value="2"/>
</dbReference>
<protein>
    <submittedName>
        <fullName evidence="7">FYN-binding protein 1 isoform X1</fullName>
    </submittedName>
</protein>
<feature type="compositionally biased region" description="Polar residues" evidence="4">
    <location>
        <begin position="182"/>
        <end position="210"/>
    </location>
</feature>
<dbReference type="PANTHER" id="PTHR16830:SF19">
    <property type="entry name" value="FYN-BINDING PROTEIN-LIKE-RELATED"/>
    <property type="match status" value="1"/>
</dbReference>
<evidence type="ECO:0000259" key="5">
    <source>
        <dbReference type="PROSITE" id="PS50002"/>
    </source>
</evidence>
<feature type="compositionally biased region" description="Basic and acidic residues" evidence="4">
    <location>
        <begin position="670"/>
        <end position="686"/>
    </location>
</feature>
<dbReference type="InterPro" id="IPR029294">
    <property type="entry name" value="hSH3"/>
</dbReference>
<feature type="compositionally biased region" description="Acidic residues" evidence="4">
    <location>
        <begin position="638"/>
        <end position="647"/>
    </location>
</feature>
<dbReference type="InterPro" id="IPR043443">
    <property type="entry name" value="FYB1/2-like"/>
</dbReference>
<dbReference type="InParanoid" id="A0A6P7J8Q6"/>
<dbReference type="FunFam" id="2.30.30.40:FF:000307">
    <property type="entry name" value="Predicted protein"/>
    <property type="match status" value="1"/>
</dbReference>
<dbReference type="InterPro" id="IPR036028">
    <property type="entry name" value="SH3-like_dom_sf"/>
</dbReference>
<feature type="compositionally biased region" description="Basic and acidic residues" evidence="4">
    <location>
        <begin position="423"/>
        <end position="461"/>
    </location>
</feature>
<feature type="compositionally biased region" description="Pro residues" evidence="4">
    <location>
        <begin position="354"/>
        <end position="367"/>
    </location>
</feature>
<dbReference type="GO" id="GO:0007229">
    <property type="term" value="P:integrin-mediated signaling pathway"/>
    <property type="evidence" value="ECO:0007669"/>
    <property type="project" value="InterPro"/>
</dbReference>
<dbReference type="GeneID" id="114443298"/>
<feature type="compositionally biased region" description="Polar residues" evidence="4">
    <location>
        <begin position="17"/>
        <end position="28"/>
    </location>
</feature>
<dbReference type="Gene3D" id="2.30.30.40">
    <property type="entry name" value="SH3 Domains"/>
    <property type="match status" value="2"/>
</dbReference>
<accession>A0A6P7J8Q6</accession>
<proteinExistence type="predicted"/>
<evidence type="ECO:0000313" key="7">
    <source>
        <dbReference type="RefSeq" id="XP_028273015.1"/>
    </source>
</evidence>
<dbReference type="AlphaFoldDB" id="A0A6P7J8Q6"/>